<dbReference type="EMBL" id="JACIIZ010000007">
    <property type="protein sequence ID" value="MBB6252362.1"/>
    <property type="molecule type" value="Genomic_DNA"/>
</dbReference>
<reference evidence="5 6" key="1">
    <citation type="submission" date="2020-08" db="EMBL/GenBank/DDBJ databases">
        <title>Genomic Encyclopedia of Type Strains, Phase IV (KMG-IV): sequencing the most valuable type-strain genomes for metagenomic binning, comparative biology and taxonomic classification.</title>
        <authorList>
            <person name="Goeker M."/>
        </authorList>
    </citation>
    <scope>NUCLEOTIDE SEQUENCE [LARGE SCALE GENOMIC DNA]</scope>
    <source>
        <strain evidence="5 6">DSM 22198</strain>
    </source>
</reference>
<accession>A0A7X0AZ06</accession>
<protein>
    <submittedName>
        <fullName evidence="5">Putative aspartyl protease</fullName>
    </submittedName>
</protein>
<proteinExistence type="predicted"/>
<dbReference type="InterPro" id="IPR001969">
    <property type="entry name" value="Aspartic_peptidase_AS"/>
</dbReference>
<gene>
    <name evidence="5" type="ORF">FHS74_002922</name>
</gene>
<feature type="signal peptide" evidence="3">
    <location>
        <begin position="1"/>
        <end position="34"/>
    </location>
</feature>
<dbReference type="RefSeq" id="WP_184801668.1">
    <property type="nucleotide sequence ID" value="NZ_JACIIZ010000007.1"/>
</dbReference>
<evidence type="ECO:0000313" key="6">
    <source>
        <dbReference type="Proteomes" id="UP000539175"/>
    </source>
</evidence>
<evidence type="ECO:0000256" key="1">
    <source>
        <dbReference type="ARBA" id="ARBA00022801"/>
    </source>
</evidence>
<sequence length="369" mass="40358">MSLPRHRPARRFAAAALCLTLACIAPGRHGGAQAGQEKEKCQLLRVGTLKLTMDANMPLLDVGVNGHDGYLMMDTGAAYGMVTKPAAERLQLRYHWVPGIYMEGVGGRVSVQEGRIDDLRLGDSTAHRIDYPVFTNHDLSDNPDIFGVMGENFLSRFDLDIDIAHNKVSLFEPKNCDDIALAYWGDTFSEAEMNHFSKDSPKIWLKVLLNGEEIRAILDTGASTSVLTERAAARAGLTPETPGVKRSGKSAGIGDDQVEDYVGVFDSFRLGDEEIKHVRLRFGDLFSRGGRDVPEMLLGLDFLRAHRMFVSHSQRKIYFSYLGGPVFQVMGPRLRRAEPLPEGAAEGTDGPAANPADGTPVGPEARPHG</sequence>
<dbReference type="InterPro" id="IPR034122">
    <property type="entry name" value="Retropepsin-like_bacterial"/>
</dbReference>
<dbReference type="PROSITE" id="PS50175">
    <property type="entry name" value="ASP_PROT_RETROV"/>
    <property type="match status" value="1"/>
</dbReference>
<feature type="region of interest" description="Disordered" evidence="2">
    <location>
        <begin position="337"/>
        <end position="369"/>
    </location>
</feature>
<evidence type="ECO:0000256" key="2">
    <source>
        <dbReference type="SAM" id="MobiDB-lite"/>
    </source>
</evidence>
<dbReference type="Gene3D" id="2.40.70.10">
    <property type="entry name" value="Acid Proteases"/>
    <property type="match status" value="2"/>
</dbReference>
<dbReference type="InterPro" id="IPR021109">
    <property type="entry name" value="Peptidase_aspartic_dom_sf"/>
</dbReference>
<keyword evidence="6" id="KW-1185">Reference proteome</keyword>
<dbReference type="PROSITE" id="PS51257">
    <property type="entry name" value="PROKAR_LIPOPROTEIN"/>
    <property type="match status" value="1"/>
</dbReference>
<dbReference type="SUPFAM" id="SSF50630">
    <property type="entry name" value="Acid proteases"/>
    <property type="match status" value="2"/>
</dbReference>
<dbReference type="CDD" id="cd05483">
    <property type="entry name" value="retropepsin_like_bacteria"/>
    <property type="match status" value="2"/>
</dbReference>
<feature type="domain" description="Peptidase A2" evidence="4">
    <location>
        <begin position="214"/>
        <end position="254"/>
    </location>
</feature>
<keyword evidence="5" id="KW-0645">Protease</keyword>
<comment type="caution">
    <text evidence="5">The sequence shown here is derived from an EMBL/GenBank/DDBJ whole genome shotgun (WGS) entry which is preliminary data.</text>
</comment>
<dbReference type="PROSITE" id="PS00141">
    <property type="entry name" value="ASP_PROTEASE"/>
    <property type="match status" value="1"/>
</dbReference>
<dbReference type="GO" id="GO:0006508">
    <property type="term" value="P:proteolysis"/>
    <property type="evidence" value="ECO:0007669"/>
    <property type="project" value="UniProtKB-KW"/>
</dbReference>
<dbReference type="AlphaFoldDB" id="A0A7X0AZ06"/>
<dbReference type="InterPro" id="IPR001995">
    <property type="entry name" value="Peptidase_A2_cat"/>
</dbReference>
<keyword evidence="1" id="KW-0378">Hydrolase</keyword>
<organism evidence="5 6">
    <name type="scientific">Nitrospirillum iridis</name>
    <dbReference type="NCBI Taxonomy" id="765888"/>
    <lineage>
        <taxon>Bacteria</taxon>
        <taxon>Pseudomonadati</taxon>
        <taxon>Pseudomonadota</taxon>
        <taxon>Alphaproteobacteria</taxon>
        <taxon>Rhodospirillales</taxon>
        <taxon>Azospirillaceae</taxon>
        <taxon>Nitrospirillum</taxon>
    </lineage>
</organism>
<name>A0A7X0AZ06_9PROT</name>
<evidence type="ECO:0000313" key="5">
    <source>
        <dbReference type="EMBL" id="MBB6252362.1"/>
    </source>
</evidence>
<evidence type="ECO:0000259" key="4">
    <source>
        <dbReference type="PROSITE" id="PS50175"/>
    </source>
</evidence>
<dbReference type="Pfam" id="PF13650">
    <property type="entry name" value="Asp_protease_2"/>
    <property type="match status" value="2"/>
</dbReference>
<dbReference type="GO" id="GO:0004190">
    <property type="term" value="F:aspartic-type endopeptidase activity"/>
    <property type="evidence" value="ECO:0007669"/>
    <property type="project" value="InterPro"/>
</dbReference>
<feature type="chain" id="PRO_5031446323" evidence="3">
    <location>
        <begin position="35"/>
        <end position="369"/>
    </location>
</feature>
<evidence type="ECO:0000256" key="3">
    <source>
        <dbReference type="SAM" id="SignalP"/>
    </source>
</evidence>
<dbReference type="Proteomes" id="UP000539175">
    <property type="component" value="Unassembled WGS sequence"/>
</dbReference>
<keyword evidence="3" id="KW-0732">Signal</keyword>